<protein>
    <submittedName>
        <fullName evidence="1">DUF1993 domain-containing protein</fullName>
    </submittedName>
</protein>
<comment type="caution">
    <text evidence="1">The sequence shown here is derived from an EMBL/GenBank/DDBJ whole genome shotgun (WGS) entry which is preliminary data.</text>
</comment>
<dbReference type="PANTHER" id="PTHR36922">
    <property type="entry name" value="BLL2446 PROTEIN"/>
    <property type="match status" value="1"/>
</dbReference>
<dbReference type="InterPro" id="IPR018531">
    <property type="entry name" value="DUF1993"/>
</dbReference>
<dbReference type="SUPFAM" id="SSF109854">
    <property type="entry name" value="DinB/YfiT-like putative metalloenzymes"/>
    <property type="match status" value="1"/>
</dbReference>
<keyword evidence="2" id="KW-1185">Reference proteome</keyword>
<accession>A0A9X2W210</accession>
<name>A0A9X2W210_9SPHN</name>
<dbReference type="AlphaFoldDB" id="A0A9X2W210"/>
<dbReference type="Gene3D" id="1.20.120.450">
    <property type="entry name" value="dinb family like domain"/>
    <property type="match status" value="1"/>
</dbReference>
<gene>
    <name evidence="1" type="ORF">N0B51_11240</name>
</gene>
<evidence type="ECO:0000313" key="1">
    <source>
        <dbReference type="EMBL" id="MCT2559553.1"/>
    </source>
</evidence>
<dbReference type="Pfam" id="PF09351">
    <property type="entry name" value="DUF1993"/>
    <property type="match status" value="1"/>
</dbReference>
<dbReference type="PANTHER" id="PTHR36922:SF1">
    <property type="entry name" value="DUF1993 DOMAIN-CONTAINING PROTEIN"/>
    <property type="match status" value="1"/>
</dbReference>
<organism evidence="1 2">
    <name type="scientific">Tsuneonella litorea</name>
    <dbReference type="NCBI Taxonomy" id="2976475"/>
    <lineage>
        <taxon>Bacteria</taxon>
        <taxon>Pseudomonadati</taxon>
        <taxon>Pseudomonadota</taxon>
        <taxon>Alphaproteobacteria</taxon>
        <taxon>Sphingomonadales</taxon>
        <taxon>Erythrobacteraceae</taxon>
        <taxon>Tsuneonella</taxon>
    </lineage>
</organism>
<reference evidence="1" key="1">
    <citation type="submission" date="2022-09" db="EMBL/GenBank/DDBJ databases">
        <title>The genome sequence of Tsuneonella sp. YG55.</title>
        <authorList>
            <person name="Liu Y."/>
        </authorList>
    </citation>
    <scope>NUCLEOTIDE SEQUENCE</scope>
    <source>
        <strain evidence="1">YG55</strain>
    </source>
</reference>
<sequence>MPLSLHAAFVPSALQMLHSTRGLVDKADDWCAEQGHKHHSLIATRLIDDMLAFDYQVKSVSTHTKGAIEGIRAGTFSPDMSEPPATFDAMRSQLDESVAALEALDEAEMEEWIGRPMKFVFREFQMPFTAEDFLLSFSQPNFYFHAATAYDILRMKGIPLGKRDFLGQLRLARG</sequence>
<dbReference type="EMBL" id="JAOAMV010000005">
    <property type="protein sequence ID" value="MCT2559553.1"/>
    <property type="molecule type" value="Genomic_DNA"/>
</dbReference>
<dbReference type="Proteomes" id="UP001142648">
    <property type="component" value="Unassembled WGS sequence"/>
</dbReference>
<dbReference type="RefSeq" id="WP_259962457.1">
    <property type="nucleotide sequence ID" value="NZ_JAOAMV010000005.1"/>
</dbReference>
<dbReference type="InterPro" id="IPR034660">
    <property type="entry name" value="DinB/YfiT-like"/>
</dbReference>
<proteinExistence type="predicted"/>
<evidence type="ECO:0000313" key="2">
    <source>
        <dbReference type="Proteomes" id="UP001142648"/>
    </source>
</evidence>